<sequence>MGEVLNSKDAYNWSVSKIGQAFGLDRRTVAKRLQESGVSPAGSKRGNPTYALSDIGPALFGEKKPIAGGLDFDQFPHERKAWFQSETERLKVETQLKQLVPAHEFAREMSMLAKTVAAGLDSLPDALERDAGLAPEAIERVQHVIDALREEMYQAAVGDTESADDG</sequence>
<geneLocation type="plasmid" evidence="1 2">
    <name>unnamed</name>
</geneLocation>
<keyword evidence="2" id="KW-1185">Reference proteome</keyword>
<dbReference type="Pfam" id="PF07278">
    <property type="entry name" value="DUF1441"/>
    <property type="match status" value="1"/>
</dbReference>
<dbReference type="Proteomes" id="UP001163082">
    <property type="component" value="Plasmid unnamed"/>
</dbReference>
<proteinExistence type="predicted"/>
<evidence type="ECO:0000313" key="1">
    <source>
        <dbReference type="EMBL" id="UYV20926.1"/>
    </source>
</evidence>
<name>A0ABY6JUC6_9GAMM</name>
<organism evidence="1 2">
    <name type="scientific">Halomonas qaidamensis</name>
    <dbReference type="NCBI Taxonomy" id="2866211"/>
    <lineage>
        <taxon>Bacteria</taxon>
        <taxon>Pseudomonadati</taxon>
        <taxon>Pseudomonadota</taxon>
        <taxon>Gammaproteobacteria</taxon>
        <taxon>Oceanospirillales</taxon>
        <taxon>Halomonadaceae</taxon>
        <taxon>Halomonas</taxon>
    </lineage>
</organism>
<dbReference type="InterPro" id="IPR009901">
    <property type="entry name" value="Phage_VT1-Sakai_H0025"/>
</dbReference>
<gene>
    <name evidence="1" type="ORF">K1Y77_17045</name>
</gene>
<accession>A0ABY6JUC6</accession>
<reference evidence="1" key="1">
    <citation type="journal article" date="2022" name="Antonie Van Leeuwenhoek">
        <title>Whole genome sequencing of the halophilic Halomonas qaidamensis XH36, a novel species strain with high ectoine production.</title>
        <authorList>
            <person name="Zhang T."/>
            <person name="Cui T."/>
            <person name="Cao Y."/>
            <person name="Li Y."/>
            <person name="Li F."/>
            <person name="Zhu D."/>
            <person name="Xing J."/>
        </authorList>
    </citation>
    <scope>NUCLEOTIDE SEQUENCE</scope>
    <source>
        <strain evidence="1">XH36</strain>
    </source>
</reference>
<evidence type="ECO:0000313" key="2">
    <source>
        <dbReference type="Proteomes" id="UP001163082"/>
    </source>
</evidence>
<protein>
    <submittedName>
        <fullName evidence="1">DUF1441 family protein</fullName>
    </submittedName>
</protein>
<keyword evidence="1" id="KW-0614">Plasmid</keyword>
<dbReference type="EMBL" id="CP080628">
    <property type="protein sequence ID" value="UYV20926.1"/>
    <property type="molecule type" value="Genomic_DNA"/>
</dbReference>
<dbReference type="RefSeq" id="WP_264431598.1">
    <property type="nucleotide sequence ID" value="NZ_CP080628.1"/>
</dbReference>